<proteinExistence type="predicted"/>
<dbReference type="InterPro" id="IPR014048">
    <property type="entry name" value="MethylDNA_cys_MeTrfase_DNA-bd"/>
</dbReference>
<dbReference type="Proteomes" id="UP000663400">
    <property type="component" value="Chromosome"/>
</dbReference>
<accession>A0ABX7RCW0</accession>
<organism evidence="4 5">
    <name type="scientific">Lysobacter arenosi</name>
    <dbReference type="NCBI Taxonomy" id="2795387"/>
    <lineage>
        <taxon>Bacteria</taxon>
        <taxon>Pseudomonadati</taxon>
        <taxon>Pseudomonadota</taxon>
        <taxon>Gammaproteobacteria</taxon>
        <taxon>Lysobacterales</taxon>
        <taxon>Lysobacteraceae</taxon>
        <taxon>Lysobacter</taxon>
    </lineage>
</organism>
<evidence type="ECO:0000313" key="5">
    <source>
        <dbReference type="Proteomes" id="UP000663400"/>
    </source>
</evidence>
<keyword evidence="5" id="KW-1185">Reference proteome</keyword>
<dbReference type="EMBL" id="CP071517">
    <property type="protein sequence ID" value="QSX75242.1"/>
    <property type="molecule type" value="Genomic_DNA"/>
</dbReference>
<feature type="region of interest" description="Disordered" evidence="2">
    <location>
        <begin position="129"/>
        <end position="169"/>
    </location>
</feature>
<dbReference type="InterPro" id="IPR036217">
    <property type="entry name" value="MethylDNA_cys_MeTrfase_DNAb"/>
</dbReference>
<protein>
    <submittedName>
        <fullName evidence="4">MGMT family protein</fullName>
    </submittedName>
</protein>
<feature type="domain" description="Methylated-DNA-[protein]-cysteine S-methyltransferase DNA binding" evidence="3">
    <location>
        <begin position="33"/>
        <end position="111"/>
    </location>
</feature>
<keyword evidence="1" id="KW-0227">DNA damage</keyword>
<evidence type="ECO:0000313" key="4">
    <source>
        <dbReference type="EMBL" id="QSX75242.1"/>
    </source>
</evidence>
<evidence type="ECO:0000259" key="3">
    <source>
        <dbReference type="Pfam" id="PF01035"/>
    </source>
</evidence>
<dbReference type="CDD" id="cd06445">
    <property type="entry name" value="ATase"/>
    <property type="match status" value="1"/>
</dbReference>
<dbReference type="SUPFAM" id="SSF46767">
    <property type="entry name" value="Methylated DNA-protein cysteine methyltransferase, C-terminal domain"/>
    <property type="match status" value="1"/>
</dbReference>
<dbReference type="PANTHER" id="PTHR42942">
    <property type="entry name" value="6-O-METHYLGUANINE DNA METHYLTRANSFERASE"/>
    <property type="match status" value="1"/>
</dbReference>
<reference evidence="4 5" key="1">
    <citation type="submission" date="2021-02" db="EMBL/GenBank/DDBJ databases">
        <title>Lysobacter arenosi sp. nov., isolated from soil of gangwondo yeongwol, south Korea.</title>
        <authorList>
            <person name="Kim K.R."/>
            <person name="Kim K.H."/>
            <person name="Jeon C.O."/>
        </authorList>
    </citation>
    <scope>NUCLEOTIDE SEQUENCE [LARGE SCALE GENOMIC DNA]</scope>
    <source>
        <strain evidence="4 5">R7</strain>
    </source>
</reference>
<feature type="compositionally biased region" description="Low complexity" evidence="2">
    <location>
        <begin position="149"/>
        <end position="162"/>
    </location>
</feature>
<dbReference type="PANTHER" id="PTHR42942:SF1">
    <property type="entry name" value="ALKYLTRANSFERASE-LIKE PROTEIN 1"/>
    <property type="match status" value="1"/>
</dbReference>
<dbReference type="InterPro" id="IPR036388">
    <property type="entry name" value="WH-like_DNA-bd_sf"/>
</dbReference>
<dbReference type="InterPro" id="IPR052520">
    <property type="entry name" value="ATL_DNA_repair"/>
</dbReference>
<dbReference type="Gene3D" id="1.10.10.10">
    <property type="entry name" value="Winged helix-like DNA-binding domain superfamily/Winged helix DNA-binding domain"/>
    <property type="match status" value="1"/>
</dbReference>
<evidence type="ECO:0000256" key="2">
    <source>
        <dbReference type="SAM" id="MobiDB-lite"/>
    </source>
</evidence>
<name>A0ABX7RCW0_9GAMM</name>
<dbReference type="Pfam" id="PF01035">
    <property type="entry name" value="DNA_binding_1"/>
    <property type="match status" value="1"/>
</dbReference>
<gene>
    <name evidence="4" type="ORF">HIV01_001340</name>
</gene>
<evidence type="ECO:0000256" key="1">
    <source>
        <dbReference type="ARBA" id="ARBA00022763"/>
    </source>
</evidence>
<sequence length="169" mass="18284">MDSKLRTWRLLPGDDRYATAMSKPTAAKDDAAARIRAAIRAIPAGEVAGYGEVARRAGLPGRARLVARILGQNEDPDLPWHRVLRSDGRIAFPEGSKGFREQGQRLRAEGVRVEAGRVRGQRAAATLDEQMWGVPMAPPAKAKPRRARTSPAKHSAAPSKAPARAKRPG</sequence>